<dbReference type="InterPro" id="IPR052384">
    <property type="entry name" value="TMTC_O-mannosyltransferase"/>
</dbReference>
<sequence length="686" mass="78104">MPTNHFKNANDLALNGQLEESVKAYNMAIQENPDFYIYYENLANALAKMGDVDAAIIAYRDAISVNSKAVWSLYNLGKLLSERGSCEEGVLYLEKAIAIRPESFHYNSLGMALEKLGRISEAEVALQKALDMNSSCFDAYLQLAQLKSGQKLWSDALVFYRQAVRHRPSADGYFGMGKVLIELSQWEDAIASYRLGIGLNPAVAEAYYHLGMVLEKLGRWEDAVLEYQKARYIAPHSLDINLQLGEILQQLGKVSEAESCYRRFLHIEPQQVEIQKRLEALSSLSRQVKTSGQSKEPKKTQSSFSVELEVGDKLVKQAQAYLREHKYDHAIAQCSYLLNCYPIFKNVFPLLAEAYIKRGKSLEGNNFLQVIQDVRRLIAIPTVQTVWGKTFPDLTDSILHDILGSKFYSQVNTIVILTCVWKRPELTRVVLSYYSRLKRELCGMIELKLLAVGSEGEQSRQLCESCGFDYVEYQNQPLSDKWEYGINRCRDYNPDAVIIVGSDDLISRSLIEFYDRKLKEGLVFCGITDAYFFDLQTEKMIHWVGYTSEVDAVRLGETTGMGRCLSKPLLERLDFSIWRNLNKDRNLDGAMTQKLYQVGLELLDEEHSVLTRVGDRTLKVGHCGFKLADINAMAVDIKFAENLTAFERYGKRSSIQDQDHPWEIMAYYFPCSTVEKLKKINYSKGG</sequence>
<dbReference type="InterPro" id="IPR019734">
    <property type="entry name" value="TPR_rpt"/>
</dbReference>
<gene>
    <name evidence="2" type="ORF">NIES46_45340</name>
</gene>
<dbReference type="InterPro" id="IPR011990">
    <property type="entry name" value="TPR-like_helical_dom_sf"/>
</dbReference>
<dbReference type="Pfam" id="PF13432">
    <property type="entry name" value="TPR_16"/>
    <property type="match status" value="2"/>
</dbReference>
<name>A0A5M3TCI6_LIMPL</name>
<dbReference type="SMART" id="SM00028">
    <property type="entry name" value="TPR"/>
    <property type="match status" value="9"/>
</dbReference>
<dbReference type="PROSITE" id="PS50005">
    <property type="entry name" value="TPR"/>
    <property type="match status" value="4"/>
</dbReference>
<feature type="repeat" description="TPR" evidence="1">
    <location>
        <begin position="204"/>
        <end position="237"/>
    </location>
</feature>
<keyword evidence="3" id="KW-1185">Reference proteome</keyword>
<evidence type="ECO:0000256" key="1">
    <source>
        <dbReference type="PROSITE-ProRule" id="PRU00339"/>
    </source>
</evidence>
<dbReference type="PANTHER" id="PTHR44216:SF3">
    <property type="entry name" value="PROTEIN O-MANNOSYL-TRANSFERASE TMTC2"/>
    <property type="match status" value="1"/>
</dbReference>
<proteinExistence type="predicted"/>
<evidence type="ECO:0000313" key="2">
    <source>
        <dbReference type="EMBL" id="GCE96462.1"/>
    </source>
</evidence>
<dbReference type="PROSITE" id="PS50293">
    <property type="entry name" value="TPR_REGION"/>
    <property type="match status" value="1"/>
</dbReference>
<dbReference type="GeneID" id="301685261"/>
<dbReference type="SUPFAM" id="SSF48452">
    <property type="entry name" value="TPR-like"/>
    <property type="match status" value="1"/>
</dbReference>
<feature type="repeat" description="TPR" evidence="1">
    <location>
        <begin position="170"/>
        <end position="203"/>
    </location>
</feature>
<protein>
    <submittedName>
        <fullName evidence="2">TPR domain protein</fullName>
    </submittedName>
</protein>
<keyword evidence="1" id="KW-0802">TPR repeat</keyword>
<dbReference type="EMBL" id="BIMW01000192">
    <property type="protein sequence ID" value="GCE96462.1"/>
    <property type="molecule type" value="Genomic_DNA"/>
</dbReference>
<accession>A0A5M3TCI6</accession>
<comment type="caution">
    <text evidence="2">The sequence shown here is derived from an EMBL/GenBank/DDBJ whole genome shotgun (WGS) entry which is preliminary data.</text>
</comment>
<reference evidence="2 3" key="1">
    <citation type="journal article" date="2019" name="J Genomics">
        <title>The Draft Genome of a Hydrogen-producing Cyanobacterium, Arthrospira platensis NIES-46.</title>
        <authorList>
            <person name="Suzuki S."/>
            <person name="Yamaguchi H."/>
            <person name="Kawachi M."/>
        </authorList>
    </citation>
    <scope>NUCLEOTIDE SEQUENCE [LARGE SCALE GENOMIC DNA]</scope>
    <source>
        <strain evidence="2 3">NIES-46</strain>
    </source>
</reference>
<evidence type="ECO:0000313" key="3">
    <source>
        <dbReference type="Proteomes" id="UP000326169"/>
    </source>
</evidence>
<feature type="repeat" description="TPR" evidence="1">
    <location>
        <begin position="70"/>
        <end position="103"/>
    </location>
</feature>
<organism evidence="2 3">
    <name type="scientific">Limnospira platensis NIES-46</name>
    <dbReference type="NCBI Taxonomy" id="1236695"/>
    <lineage>
        <taxon>Bacteria</taxon>
        <taxon>Bacillati</taxon>
        <taxon>Cyanobacteriota</taxon>
        <taxon>Cyanophyceae</taxon>
        <taxon>Oscillatoriophycideae</taxon>
        <taxon>Oscillatoriales</taxon>
        <taxon>Sirenicapillariaceae</taxon>
        <taxon>Limnospira</taxon>
    </lineage>
</organism>
<dbReference type="RefSeq" id="WP_152088715.1">
    <property type="nucleotide sequence ID" value="NZ_BIMW01000192.1"/>
</dbReference>
<dbReference type="PANTHER" id="PTHR44216">
    <property type="entry name" value="PROTEIN O-MANNOSYL-TRANSFERASE TMTC2"/>
    <property type="match status" value="1"/>
</dbReference>
<dbReference type="Gene3D" id="1.25.40.10">
    <property type="entry name" value="Tetratricopeptide repeat domain"/>
    <property type="match status" value="2"/>
</dbReference>
<dbReference type="Proteomes" id="UP000326169">
    <property type="component" value="Unassembled WGS sequence"/>
</dbReference>
<feature type="repeat" description="TPR" evidence="1">
    <location>
        <begin position="238"/>
        <end position="271"/>
    </location>
</feature>
<dbReference type="Pfam" id="PF13181">
    <property type="entry name" value="TPR_8"/>
    <property type="match status" value="2"/>
</dbReference>